<dbReference type="EMBL" id="BMPI01000035">
    <property type="protein sequence ID" value="GGM52963.1"/>
    <property type="molecule type" value="Genomic_DNA"/>
</dbReference>
<comment type="caution">
    <text evidence="1">The sequence shown here is derived from an EMBL/GenBank/DDBJ whole genome shotgun (WGS) entry which is preliminary data.</text>
</comment>
<dbReference type="RefSeq" id="WP_190253631.1">
    <property type="nucleotide sequence ID" value="NZ_BMPI01000035.1"/>
</dbReference>
<organism evidence="1 2">
    <name type="scientific">Dactylosporangium sucinum</name>
    <dbReference type="NCBI Taxonomy" id="1424081"/>
    <lineage>
        <taxon>Bacteria</taxon>
        <taxon>Bacillati</taxon>
        <taxon>Actinomycetota</taxon>
        <taxon>Actinomycetes</taxon>
        <taxon>Micromonosporales</taxon>
        <taxon>Micromonosporaceae</taxon>
        <taxon>Dactylosporangium</taxon>
    </lineage>
</organism>
<reference evidence="1" key="2">
    <citation type="submission" date="2020-09" db="EMBL/GenBank/DDBJ databases">
        <authorList>
            <person name="Sun Q."/>
            <person name="Ohkuma M."/>
        </authorList>
    </citation>
    <scope>NUCLEOTIDE SEQUENCE</scope>
    <source>
        <strain evidence="1">JCM 19831</strain>
    </source>
</reference>
<name>A0A917U293_9ACTN</name>
<dbReference type="AlphaFoldDB" id="A0A917U293"/>
<evidence type="ECO:0000313" key="2">
    <source>
        <dbReference type="Proteomes" id="UP000642070"/>
    </source>
</evidence>
<reference evidence="1" key="1">
    <citation type="journal article" date="2014" name="Int. J. Syst. Evol. Microbiol.">
        <title>Complete genome sequence of Corynebacterium casei LMG S-19264T (=DSM 44701T), isolated from a smear-ripened cheese.</title>
        <authorList>
            <consortium name="US DOE Joint Genome Institute (JGI-PGF)"/>
            <person name="Walter F."/>
            <person name="Albersmeier A."/>
            <person name="Kalinowski J."/>
            <person name="Ruckert C."/>
        </authorList>
    </citation>
    <scope>NUCLEOTIDE SEQUENCE</scope>
    <source>
        <strain evidence="1">JCM 19831</strain>
    </source>
</reference>
<keyword evidence="2" id="KW-1185">Reference proteome</keyword>
<accession>A0A917U293</accession>
<protein>
    <submittedName>
        <fullName evidence="1">Uncharacterized protein</fullName>
    </submittedName>
</protein>
<dbReference type="Proteomes" id="UP000642070">
    <property type="component" value="Unassembled WGS sequence"/>
</dbReference>
<proteinExistence type="predicted"/>
<gene>
    <name evidence="1" type="ORF">GCM10007977_063210</name>
</gene>
<evidence type="ECO:0000313" key="1">
    <source>
        <dbReference type="EMBL" id="GGM52963.1"/>
    </source>
</evidence>
<sequence>MHETGENDIKVLASIASPLERAVRLRALAKDRGTLSAAESALYRAAVAELRGNKERRRGWIAARLGVTPGAIDRLLRTKSKTAGMSGATDGVAA</sequence>